<dbReference type="PANTHER" id="PTHR45641">
    <property type="entry name" value="TETRATRICOPEPTIDE REPEAT PROTEIN (AFU_ORTHOLOGUE AFUA_6G03870)"/>
    <property type="match status" value="1"/>
</dbReference>
<keyword evidence="7" id="KW-1185">Reference proteome</keyword>
<feature type="coiled-coil region" evidence="4">
    <location>
        <begin position="356"/>
        <end position="390"/>
    </location>
</feature>
<accession>A0A316G0R3</accession>
<keyword evidence="1" id="KW-0677">Repeat</keyword>
<feature type="repeat" description="TPR" evidence="3">
    <location>
        <begin position="234"/>
        <end position="267"/>
    </location>
</feature>
<gene>
    <name evidence="6" type="ORF">C8D97_101111</name>
</gene>
<dbReference type="AlphaFoldDB" id="A0A316G0R3"/>
<dbReference type="Pfam" id="PF13176">
    <property type="entry name" value="TPR_7"/>
    <property type="match status" value="1"/>
</dbReference>
<dbReference type="InterPro" id="IPR019734">
    <property type="entry name" value="TPR_rpt"/>
</dbReference>
<dbReference type="InterPro" id="IPR011990">
    <property type="entry name" value="TPR-like_helical_dom_sf"/>
</dbReference>
<dbReference type="Proteomes" id="UP000245790">
    <property type="component" value="Unassembled WGS sequence"/>
</dbReference>
<sequence length="751" mass="86405">MMLKPAMPSYLCPNQSRSTQLCSGYSFAIILLGLMSLCGACSIVYAEQATGHLSQQKNNTSSVAPNNLPDDHCLIAKDTLAQQIEYCEHIISKTLKKTTLEDTKQTNTSVIDWQLKLVELYTRQGRFKQAEQRLGELQSYNWAQQPLTLQFNYLRRQGILAYRQGRYPHALNLFQQAKALTNRKQNQQFPQLTGKALSDIGTAHLAMTEYPEALQAYQQSLTIKETYASPKSLAVTLNNIGSVYRKLKDWIKAEDYYTQALNYYIQADHQAAIAHTRENLGVIYLEQNQPKKAQQVFSQSLDYFQQSDQQHAQLRLLVLLASNSLHQEQLTIAQQYLDHAQSLELALGANDQSSKLKLALGKLQSLQGNYQQAESLYQSALQQAESQSDRSLELKALDLLVKNASHFSQWQKALQFQTKQMARQVDYFERSHDESLAQKRAFFEYDQQQKEIKLLNQDNRIKQLEISNNKNKITLLILTIFLLVMASVVFIIWLLKKRKQMKATFEQEIAFHRQKVTDLGSNYNSLKSAFGQLTQPIMLFNNQQTLIFSNNALGELLNIAPSKIEGEQLKNIIPFSNQTFWNIWQSEEDIEHRHLKDITLMIKGKSQQYNIIASSIHREEPMVMIIICDHHDAANDLPVNAVLPQASYHQMLVDLMLNSLQIWETTTKTSRIELAEKSGIWRVSIDDGRLRTRSLDRYLTIKTLPKKPRWREVLRTAHFILAECDPPENDKTMLEQKLDRITQHIRAEALL</sequence>
<evidence type="ECO:0000313" key="7">
    <source>
        <dbReference type="Proteomes" id="UP000245790"/>
    </source>
</evidence>
<dbReference type="CDD" id="cd22890">
    <property type="entry name" value="ChiS-DBD"/>
    <property type="match status" value="1"/>
</dbReference>
<keyword evidence="4" id="KW-0175">Coiled coil</keyword>
<dbReference type="SMART" id="SM00028">
    <property type="entry name" value="TPR"/>
    <property type="match status" value="5"/>
</dbReference>
<keyword evidence="5" id="KW-0812">Transmembrane</keyword>
<keyword evidence="5" id="KW-1133">Transmembrane helix</keyword>
<keyword evidence="5" id="KW-0472">Membrane</keyword>
<dbReference type="PANTHER" id="PTHR45641:SF19">
    <property type="entry name" value="NEPHROCYSTIN-3"/>
    <property type="match status" value="1"/>
</dbReference>
<evidence type="ECO:0000256" key="5">
    <source>
        <dbReference type="SAM" id="Phobius"/>
    </source>
</evidence>
<proteinExistence type="predicted"/>
<keyword evidence="2 3" id="KW-0802">TPR repeat</keyword>
<evidence type="ECO:0000256" key="4">
    <source>
        <dbReference type="SAM" id="Coils"/>
    </source>
</evidence>
<evidence type="ECO:0000256" key="1">
    <source>
        <dbReference type="ARBA" id="ARBA00022737"/>
    </source>
</evidence>
<dbReference type="OrthoDB" id="6014116at2"/>
<dbReference type="Pfam" id="PF13432">
    <property type="entry name" value="TPR_16"/>
    <property type="match status" value="1"/>
</dbReference>
<dbReference type="Gene3D" id="1.25.40.10">
    <property type="entry name" value="Tetratricopeptide repeat domain"/>
    <property type="match status" value="3"/>
</dbReference>
<reference evidence="6 7" key="1">
    <citation type="submission" date="2018-05" db="EMBL/GenBank/DDBJ databases">
        <title>Genomic Encyclopedia of Type Strains, Phase IV (KMG-IV): sequencing the most valuable type-strain genomes for metagenomic binning, comparative biology and taxonomic classification.</title>
        <authorList>
            <person name="Goeker M."/>
        </authorList>
    </citation>
    <scope>NUCLEOTIDE SEQUENCE [LARGE SCALE GENOMIC DNA]</scope>
    <source>
        <strain evidence="6 7">DSM 25350</strain>
    </source>
</reference>
<evidence type="ECO:0000256" key="2">
    <source>
        <dbReference type="ARBA" id="ARBA00022803"/>
    </source>
</evidence>
<name>A0A316G0R3_9GAMM</name>
<evidence type="ECO:0000313" key="6">
    <source>
        <dbReference type="EMBL" id="PWK54263.1"/>
    </source>
</evidence>
<dbReference type="SUPFAM" id="SSF48452">
    <property type="entry name" value="TPR-like"/>
    <property type="match status" value="2"/>
</dbReference>
<protein>
    <submittedName>
        <fullName evidence="6">Tfp pilus assembly protein PilF</fullName>
    </submittedName>
</protein>
<comment type="caution">
    <text evidence="6">The sequence shown here is derived from an EMBL/GenBank/DDBJ whole genome shotgun (WGS) entry which is preliminary data.</text>
</comment>
<organism evidence="6 7">
    <name type="scientific">Pleionea mediterranea</name>
    <dbReference type="NCBI Taxonomy" id="523701"/>
    <lineage>
        <taxon>Bacteria</taxon>
        <taxon>Pseudomonadati</taxon>
        <taxon>Pseudomonadota</taxon>
        <taxon>Gammaproteobacteria</taxon>
        <taxon>Oceanospirillales</taxon>
        <taxon>Pleioneaceae</taxon>
        <taxon>Pleionea</taxon>
    </lineage>
</organism>
<dbReference type="RefSeq" id="WP_109761388.1">
    <property type="nucleotide sequence ID" value="NZ_QGGU01000001.1"/>
</dbReference>
<feature type="repeat" description="TPR" evidence="3">
    <location>
        <begin position="194"/>
        <end position="227"/>
    </location>
</feature>
<dbReference type="EMBL" id="QGGU01000001">
    <property type="protein sequence ID" value="PWK54263.1"/>
    <property type="molecule type" value="Genomic_DNA"/>
</dbReference>
<dbReference type="Pfam" id="PF13424">
    <property type="entry name" value="TPR_12"/>
    <property type="match status" value="1"/>
</dbReference>
<feature type="transmembrane region" description="Helical" evidence="5">
    <location>
        <begin position="473"/>
        <end position="495"/>
    </location>
</feature>
<evidence type="ECO:0000256" key="3">
    <source>
        <dbReference type="PROSITE-ProRule" id="PRU00339"/>
    </source>
</evidence>
<dbReference type="PROSITE" id="PS50005">
    <property type="entry name" value="TPR"/>
    <property type="match status" value="2"/>
</dbReference>